<proteinExistence type="inferred from homology"/>
<feature type="region of interest" description="Disordered" evidence="3">
    <location>
        <begin position="46"/>
        <end position="87"/>
    </location>
</feature>
<dbReference type="Pfam" id="PF04614">
    <property type="entry name" value="Pex19"/>
    <property type="match status" value="1"/>
</dbReference>
<comment type="similarity">
    <text evidence="1">Belongs to the peroxin-19 family.</text>
</comment>
<dbReference type="EMBL" id="CAXITT010000550">
    <property type="protein sequence ID" value="CAL1543462.1"/>
    <property type="molecule type" value="Genomic_DNA"/>
</dbReference>
<dbReference type="GO" id="GO:0045046">
    <property type="term" value="P:protein import into peroxisome membrane"/>
    <property type="evidence" value="ECO:0007669"/>
    <property type="project" value="TreeGrafter"/>
</dbReference>
<dbReference type="GO" id="GO:0033328">
    <property type="term" value="F:peroxisome membrane targeting sequence binding"/>
    <property type="evidence" value="ECO:0007669"/>
    <property type="project" value="TreeGrafter"/>
</dbReference>
<sequence length="321" mass="34765">MASKDDNACLSDPSPLENACVLEGAPQNVDPELDAILESALADFDKPKEAAQKQPLAAGEAETDCSGKRSQPQGAQLPEDGLPEDPSYDFLADAMSKQFEDTFSALLSDPALKQQFADLANSAEQAASSNNPQAFAETVEKALSGLNLNAESLQGDPNQQELWEQLAETLGAEASGGGAEEGLGAMSGMFQNMVKQLLSKELLYQPLKEVLQKYTEYLEEKKTVLEPEKLLVYRKQLEIIEKVVEHLDGDSDDHSLEEKNARFEVLLDLLQRMHELGNPPQEVVGDGNMMMPSFGDFGNMGQLPNLGSLGSAQDPSQCSVM</sequence>
<accession>A0AAV2IFE8</accession>
<dbReference type="PANTHER" id="PTHR12774:SF2">
    <property type="entry name" value="PEROXISOMAL BIOGENESIS FACTOR 19"/>
    <property type="match status" value="1"/>
</dbReference>
<dbReference type="Gene3D" id="1.20.120.900">
    <property type="entry name" value="Pex19, mPTS binding domain"/>
    <property type="match status" value="1"/>
</dbReference>
<evidence type="ECO:0000313" key="4">
    <source>
        <dbReference type="EMBL" id="CAL1543462.1"/>
    </source>
</evidence>
<protein>
    <recommendedName>
        <fullName evidence="2">Peroxin-19</fullName>
    </recommendedName>
</protein>
<dbReference type="GO" id="GO:0005778">
    <property type="term" value="C:peroxisomal membrane"/>
    <property type="evidence" value="ECO:0007669"/>
    <property type="project" value="TreeGrafter"/>
</dbReference>
<dbReference type="AlphaFoldDB" id="A0AAV2IFE8"/>
<dbReference type="PANTHER" id="PTHR12774">
    <property type="entry name" value="PEROXISOMAL BIOGENESIS FACTOR 19"/>
    <property type="match status" value="1"/>
</dbReference>
<evidence type="ECO:0000256" key="2">
    <source>
        <dbReference type="ARBA" id="ARBA00029688"/>
    </source>
</evidence>
<dbReference type="InterPro" id="IPR038322">
    <property type="entry name" value="Pex19_C_sf"/>
</dbReference>
<keyword evidence="5" id="KW-1185">Reference proteome</keyword>
<dbReference type="InterPro" id="IPR006708">
    <property type="entry name" value="Pex19"/>
</dbReference>
<evidence type="ECO:0000256" key="1">
    <source>
        <dbReference type="ARBA" id="ARBA00006326"/>
    </source>
</evidence>
<name>A0AAV2IFE8_LYMST</name>
<gene>
    <name evidence="4" type="ORF">GSLYS_00016996001</name>
</gene>
<reference evidence="4 5" key="1">
    <citation type="submission" date="2024-04" db="EMBL/GenBank/DDBJ databases">
        <authorList>
            <consortium name="Genoscope - CEA"/>
            <person name="William W."/>
        </authorList>
    </citation>
    <scope>NUCLEOTIDE SEQUENCE [LARGE SCALE GENOMIC DNA]</scope>
</reference>
<dbReference type="Proteomes" id="UP001497497">
    <property type="component" value="Unassembled WGS sequence"/>
</dbReference>
<organism evidence="4 5">
    <name type="scientific">Lymnaea stagnalis</name>
    <name type="common">Great pond snail</name>
    <name type="synonym">Helix stagnalis</name>
    <dbReference type="NCBI Taxonomy" id="6523"/>
    <lineage>
        <taxon>Eukaryota</taxon>
        <taxon>Metazoa</taxon>
        <taxon>Spiralia</taxon>
        <taxon>Lophotrochozoa</taxon>
        <taxon>Mollusca</taxon>
        <taxon>Gastropoda</taxon>
        <taxon>Heterobranchia</taxon>
        <taxon>Euthyneura</taxon>
        <taxon>Panpulmonata</taxon>
        <taxon>Hygrophila</taxon>
        <taxon>Lymnaeoidea</taxon>
        <taxon>Lymnaeidae</taxon>
        <taxon>Lymnaea</taxon>
    </lineage>
</organism>
<evidence type="ECO:0000256" key="3">
    <source>
        <dbReference type="SAM" id="MobiDB-lite"/>
    </source>
</evidence>
<comment type="caution">
    <text evidence="4">The sequence shown here is derived from an EMBL/GenBank/DDBJ whole genome shotgun (WGS) entry which is preliminary data.</text>
</comment>
<evidence type="ECO:0000313" key="5">
    <source>
        <dbReference type="Proteomes" id="UP001497497"/>
    </source>
</evidence>